<dbReference type="InterPro" id="IPR004942">
    <property type="entry name" value="Roadblock/LAMTOR2_dom"/>
</dbReference>
<accession>A0A8J3ZU27</accession>
<evidence type="ECO:0000313" key="3">
    <source>
        <dbReference type="Proteomes" id="UP000635606"/>
    </source>
</evidence>
<sequence>MTANGAASVHDAGVETVDLVLAELARLRELVSGVQGCVIAGVDGLLVLHDLGNGPEPHDLAALAAATFGVGRQCGLALRHGPFRESTLRSHHGYFTVYAIGDTALLAVLGDERLNVARLHLEARIVTAKLAQLTNIRVYEPE</sequence>
<comment type="caution">
    <text evidence="2">The sequence shown here is derived from an EMBL/GenBank/DDBJ whole genome shotgun (WGS) entry which is preliminary data.</text>
</comment>
<feature type="domain" description="Roadblock/LAMTOR2" evidence="1">
    <location>
        <begin position="21"/>
        <end position="110"/>
    </location>
</feature>
<protein>
    <recommendedName>
        <fullName evidence="1">Roadblock/LAMTOR2 domain-containing protein</fullName>
    </recommendedName>
</protein>
<reference evidence="2" key="1">
    <citation type="submission" date="2021-01" db="EMBL/GenBank/DDBJ databases">
        <title>Whole genome shotgun sequence of Virgisporangium ochraceum NBRC 16418.</title>
        <authorList>
            <person name="Komaki H."/>
            <person name="Tamura T."/>
        </authorList>
    </citation>
    <scope>NUCLEOTIDE SEQUENCE</scope>
    <source>
        <strain evidence="2">NBRC 16418</strain>
    </source>
</reference>
<dbReference type="SMART" id="SM00960">
    <property type="entry name" value="Robl_LC7"/>
    <property type="match status" value="1"/>
</dbReference>
<dbReference type="Gene3D" id="3.30.450.30">
    <property type="entry name" value="Dynein light chain 2a, cytoplasmic"/>
    <property type="match status" value="1"/>
</dbReference>
<organism evidence="2 3">
    <name type="scientific">Virgisporangium ochraceum</name>
    <dbReference type="NCBI Taxonomy" id="65505"/>
    <lineage>
        <taxon>Bacteria</taxon>
        <taxon>Bacillati</taxon>
        <taxon>Actinomycetota</taxon>
        <taxon>Actinomycetes</taxon>
        <taxon>Micromonosporales</taxon>
        <taxon>Micromonosporaceae</taxon>
        <taxon>Virgisporangium</taxon>
    </lineage>
</organism>
<proteinExistence type="predicted"/>
<dbReference type="RefSeq" id="WP_203929574.1">
    <property type="nucleotide sequence ID" value="NZ_BOPH01000067.1"/>
</dbReference>
<gene>
    <name evidence="2" type="ORF">Voc01_045630</name>
</gene>
<keyword evidence="3" id="KW-1185">Reference proteome</keyword>
<name>A0A8J3ZU27_9ACTN</name>
<evidence type="ECO:0000313" key="2">
    <source>
        <dbReference type="EMBL" id="GIJ69646.1"/>
    </source>
</evidence>
<dbReference type="EMBL" id="BOPH01000067">
    <property type="protein sequence ID" value="GIJ69646.1"/>
    <property type="molecule type" value="Genomic_DNA"/>
</dbReference>
<dbReference type="SUPFAM" id="SSF103196">
    <property type="entry name" value="Roadblock/LC7 domain"/>
    <property type="match status" value="1"/>
</dbReference>
<evidence type="ECO:0000259" key="1">
    <source>
        <dbReference type="SMART" id="SM00960"/>
    </source>
</evidence>
<dbReference type="AlphaFoldDB" id="A0A8J3ZU27"/>
<dbReference type="Proteomes" id="UP000635606">
    <property type="component" value="Unassembled WGS sequence"/>
</dbReference>
<dbReference type="Pfam" id="PF03259">
    <property type="entry name" value="Robl_LC7"/>
    <property type="match status" value="1"/>
</dbReference>